<reference evidence="3" key="1">
    <citation type="journal article" date="2015" name="BMC Genomics">
        <title>Draft genome of a commonly misdiagnosed multidrug resistant pathogen Candida auris.</title>
        <authorList>
            <person name="Chatterjee S."/>
            <person name="Alampalli S.V."/>
            <person name="Nageshan R.K."/>
            <person name="Chettiar S.T."/>
            <person name="Joshi S."/>
            <person name="Tatu U.S."/>
        </authorList>
    </citation>
    <scope>NUCLEOTIDE SEQUENCE [LARGE SCALE GENOMIC DNA]</scope>
    <source>
        <strain evidence="3">6684</strain>
    </source>
</reference>
<feature type="compositionally biased region" description="Polar residues" evidence="1">
    <location>
        <begin position="10"/>
        <end position="21"/>
    </location>
</feature>
<dbReference type="VEuPathDB" id="FungiDB:CJI96_0003020"/>
<gene>
    <name evidence="2" type="ORF">QG37_04309</name>
</gene>
<sequence length="329" mass="37303">MNRKQHQGKNNKFSESSSRKPANSPDRSEPTSTHLPFQSEYALHPRKVLDLFLESFRFILASDDLQQMIQSVKSDLYNRDYLLAFDSDDKRFAYVARWSPARALAYASLFSSISPLRQLLADPNKKSRALLIGGGASSELVALGSSFACLKQPNGDTPSQLHLDVIDIANWSTIVGNLTQSISQKWFYDPLKFTSSFFHGDILSESAESLQLSQMDLITILFTTNELFCEKKSETIKFLQMMSAHCRKGALLLMAESAGSYSHITVGSKKFPVQFLIDTILAGKPTSGDGAWEIIEQEESCWYRINANEVDYPIKLENMRFFYRLYRKK</sequence>
<evidence type="ECO:0000256" key="1">
    <source>
        <dbReference type="SAM" id="MobiDB-lite"/>
    </source>
</evidence>
<dbReference type="VEuPathDB" id="FungiDB:CJI97_001432"/>
<organism evidence="2 3">
    <name type="scientific">Candidozyma auris</name>
    <name type="common">Yeast</name>
    <name type="synonym">Candida auris</name>
    <dbReference type="NCBI Taxonomy" id="498019"/>
    <lineage>
        <taxon>Eukaryota</taxon>
        <taxon>Fungi</taxon>
        <taxon>Dikarya</taxon>
        <taxon>Ascomycota</taxon>
        <taxon>Saccharomycotina</taxon>
        <taxon>Pichiomycetes</taxon>
        <taxon>Metschnikowiaceae</taxon>
        <taxon>Candidozyma</taxon>
    </lineage>
</organism>
<evidence type="ECO:0008006" key="4">
    <source>
        <dbReference type="Google" id="ProtNLM"/>
    </source>
</evidence>
<comment type="caution">
    <text evidence="2">The sequence shown here is derived from an EMBL/GenBank/DDBJ whole genome shotgun (WGS) entry which is preliminary data.</text>
</comment>
<dbReference type="EMBL" id="LGST01000030">
    <property type="protein sequence ID" value="KND98824.1"/>
    <property type="molecule type" value="Genomic_DNA"/>
</dbReference>
<protein>
    <recommendedName>
        <fullName evidence="4">25S rRNA (Uridine(2843)-N(3))-methyltransferase</fullName>
    </recommendedName>
</protein>
<proteinExistence type="predicted"/>
<dbReference type="VEuPathDB" id="FungiDB:CJJ07_003993"/>
<evidence type="ECO:0000313" key="2">
    <source>
        <dbReference type="EMBL" id="KND98824.1"/>
    </source>
</evidence>
<accession>A0A0L0NXT4</accession>
<dbReference type="Proteomes" id="UP000037122">
    <property type="component" value="Unassembled WGS sequence"/>
</dbReference>
<name>A0A0L0NXT4_CANAR</name>
<dbReference type="VEuPathDB" id="FungiDB:QG37_04309"/>
<dbReference type="VEuPathDB" id="FungiDB:B9J08_001174"/>
<evidence type="ECO:0000313" key="3">
    <source>
        <dbReference type="Proteomes" id="UP000037122"/>
    </source>
</evidence>
<dbReference type="Pfam" id="PF11312">
    <property type="entry name" value="Methyltransf_34"/>
    <property type="match status" value="1"/>
</dbReference>
<dbReference type="AlphaFoldDB" id="A0A0L0NXT4"/>
<feature type="region of interest" description="Disordered" evidence="1">
    <location>
        <begin position="1"/>
        <end position="36"/>
    </location>
</feature>
<dbReference type="InterPro" id="IPR021463">
    <property type="entry name" value="Methyltransf_34"/>
</dbReference>
<dbReference type="VEuPathDB" id="FungiDB:CJJ09_003430"/>